<dbReference type="PRINTS" id="PR00081">
    <property type="entry name" value="GDHRDH"/>
</dbReference>
<dbReference type="SUPFAM" id="SSF51735">
    <property type="entry name" value="NAD(P)-binding Rossmann-fold domains"/>
    <property type="match status" value="1"/>
</dbReference>
<dbReference type="GeneID" id="17036819"/>
<dbReference type="eggNOG" id="KOG0725">
    <property type="taxonomic scope" value="Eukaryota"/>
</dbReference>
<dbReference type="PRINTS" id="PR00080">
    <property type="entry name" value="SDRFAMILY"/>
</dbReference>
<keyword evidence="2" id="KW-1185">Reference proteome</keyword>
<dbReference type="PANTHER" id="PTHR43975">
    <property type="entry name" value="ZGC:101858"/>
    <property type="match status" value="1"/>
</dbReference>
<proteinExistence type="predicted"/>
<dbReference type="Proteomes" id="UP000007264">
    <property type="component" value="Unassembled WGS sequence"/>
</dbReference>
<dbReference type="PANTHER" id="PTHR43975:SF2">
    <property type="entry name" value="EG:BACR7A4.14 PROTEIN-RELATED"/>
    <property type="match status" value="1"/>
</dbReference>
<dbReference type="RefSeq" id="XP_005643413.1">
    <property type="nucleotide sequence ID" value="XM_005643356.1"/>
</dbReference>
<dbReference type="Gene3D" id="3.40.50.720">
    <property type="entry name" value="NAD(P)-binding Rossmann-like Domain"/>
    <property type="match status" value="1"/>
</dbReference>
<dbReference type="Pfam" id="PF13561">
    <property type="entry name" value="adh_short_C2"/>
    <property type="match status" value="1"/>
</dbReference>
<dbReference type="EMBL" id="AGSI01000021">
    <property type="protein sequence ID" value="EIE18869.1"/>
    <property type="molecule type" value="Genomic_DNA"/>
</dbReference>
<dbReference type="STRING" id="574566.I0YKF0"/>
<reference evidence="1 2" key="1">
    <citation type="journal article" date="2012" name="Genome Biol.">
        <title>The genome of the polar eukaryotic microalga coccomyxa subellipsoidea reveals traits of cold adaptation.</title>
        <authorList>
            <person name="Blanc G."/>
            <person name="Agarkova I."/>
            <person name="Grimwood J."/>
            <person name="Kuo A."/>
            <person name="Brueggeman A."/>
            <person name="Dunigan D."/>
            <person name="Gurnon J."/>
            <person name="Ladunga I."/>
            <person name="Lindquist E."/>
            <person name="Lucas S."/>
            <person name="Pangilinan J."/>
            <person name="Proschold T."/>
            <person name="Salamov A."/>
            <person name="Schmutz J."/>
            <person name="Weeks D."/>
            <person name="Yamada T."/>
            <person name="Claverie J.M."/>
            <person name="Grigoriev I."/>
            <person name="Van Etten J."/>
            <person name="Lomsadze A."/>
            <person name="Borodovsky M."/>
        </authorList>
    </citation>
    <scope>NUCLEOTIDE SEQUENCE [LARGE SCALE GENOMIC DNA]</scope>
    <source>
        <strain evidence="1 2">C-169</strain>
    </source>
</reference>
<dbReference type="CDD" id="cd05233">
    <property type="entry name" value="SDR_c"/>
    <property type="match status" value="1"/>
</dbReference>
<comment type="caution">
    <text evidence="1">The sequence shown here is derived from an EMBL/GenBank/DDBJ whole genome shotgun (WGS) entry which is preliminary data.</text>
</comment>
<dbReference type="OrthoDB" id="505500at2759"/>
<dbReference type="KEGG" id="csl:COCSUDRAFT_26088"/>
<sequence length="277" mass="29444">MARTRGSADSHYKSLEGKKVLITGGSAGIGKATAIAMSNNGAIVTITGRRQDRLDAVVSQLKQGYSVVADLLKVSDCKRTIEEAVAKMGGLDILVNSGGVWTDAMVSEPIGERAFLDGLTMHVITVAQLIEEAIPHLSKNKNGAVVNLSSLSGIQVNPDSTAYNVSKAAQDHLTKTLARKYTKLGVRINSVNPGFVDTEIFDVLVKETGRSKAELHDWAKSENELNEICTAEEIAGPILFLASDASSFISGVHLPIAGAAQVQLEIPDPSVFFADKK</sequence>
<dbReference type="InterPro" id="IPR002347">
    <property type="entry name" value="SDR_fam"/>
</dbReference>
<accession>I0YKF0</accession>
<evidence type="ECO:0000313" key="1">
    <source>
        <dbReference type="EMBL" id="EIE18869.1"/>
    </source>
</evidence>
<dbReference type="FunFam" id="3.40.50.720:FF:000084">
    <property type="entry name" value="Short-chain dehydrogenase reductase"/>
    <property type="match status" value="1"/>
</dbReference>
<dbReference type="InterPro" id="IPR036291">
    <property type="entry name" value="NAD(P)-bd_dom_sf"/>
</dbReference>
<name>I0YKF0_COCSC</name>
<evidence type="ECO:0000313" key="2">
    <source>
        <dbReference type="Proteomes" id="UP000007264"/>
    </source>
</evidence>
<gene>
    <name evidence="1" type="ORF">COCSUDRAFT_26088</name>
</gene>
<dbReference type="AlphaFoldDB" id="I0YKF0"/>
<organism evidence="1 2">
    <name type="scientific">Coccomyxa subellipsoidea (strain C-169)</name>
    <name type="common">Green microalga</name>
    <dbReference type="NCBI Taxonomy" id="574566"/>
    <lineage>
        <taxon>Eukaryota</taxon>
        <taxon>Viridiplantae</taxon>
        <taxon>Chlorophyta</taxon>
        <taxon>core chlorophytes</taxon>
        <taxon>Trebouxiophyceae</taxon>
        <taxon>Trebouxiophyceae incertae sedis</taxon>
        <taxon>Coccomyxaceae</taxon>
        <taxon>Coccomyxa</taxon>
        <taxon>Coccomyxa subellipsoidea</taxon>
    </lineage>
</organism>
<protein>
    <submittedName>
        <fullName evidence="1">Short-chain dehydrogenase/reductase SDR</fullName>
    </submittedName>
</protein>